<name>F3CJA9_PSESG</name>
<comment type="caution">
    <text evidence="1">The sequence shown here is derived from an EMBL/GenBank/DDBJ whole genome shotgun (WGS) entry which is preliminary data.</text>
</comment>
<organism evidence="1 2">
    <name type="scientific">Pseudomonas savastanoi pv. glycinea str. race 4</name>
    <dbReference type="NCBI Taxonomy" id="875330"/>
    <lineage>
        <taxon>Bacteria</taxon>
        <taxon>Pseudomonadati</taxon>
        <taxon>Pseudomonadota</taxon>
        <taxon>Gammaproteobacteria</taxon>
        <taxon>Pseudomonadales</taxon>
        <taxon>Pseudomonadaceae</taxon>
        <taxon>Pseudomonas</taxon>
    </lineage>
</organism>
<evidence type="ECO:0000313" key="2">
    <source>
        <dbReference type="Proteomes" id="UP000005466"/>
    </source>
</evidence>
<accession>F3CJA9</accession>
<dbReference type="AlphaFoldDB" id="F3CJA9"/>
<proteinExistence type="predicted"/>
<dbReference type="EMBL" id="ADWY01003944">
    <property type="protein sequence ID" value="EGH19351.1"/>
    <property type="molecule type" value="Genomic_DNA"/>
</dbReference>
<sequence>EFTLVQTFLFEDRNKDKDKFKKHVADLGSVERDSRQ</sequence>
<dbReference type="Proteomes" id="UP000005466">
    <property type="component" value="Unassembled WGS sequence"/>
</dbReference>
<gene>
    <name evidence="1" type="ORF">Pgy4_40917</name>
</gene>
<reference evidence="1 2" key="1">
    <citation type="journal article" date="2011" name="PLoS Pathog.">
        <title>Dynamic evolution of pathogenicity revealed by sequencing and comparative genomics of 19 Pseudomonas syringae isolates.</title>
        <authorList>
            <person name="Baltrus D.A."/>
            <person name="Nishimura M.T."/>
            <person name="Romanchuk A."/>
            <person name="Chang J.H."/>
            <person name="Mukhtar M.S."/>
            <person name="Cherkis K."/>
            <person name="Roach J."/>
            <person name="Grant S.R."/>
            <person name="Jones C.D."/>
            <person name="Dangl J.L."/>
        </authorList>
    </citation>
    <scope>NUCLEOTIDE SEQUENCE [LARGE SCALE GENOMIC DNA]</scope>
    <source>
        <strain evidence="2">race 4</strain>
    </source>
</reference>
<protein>
    <submittedName>
        <fullName evidence="1">Conjugal transfer protein</fullName>
    </submittedName>
</protein>
<feature type="non-terminal residue" evidence="1">
    <location>
        <position position="36"/>
    </location>
</feature>
<evidence type="ECO:0000313" key="1">
    <source>
        <dbReference type="EMBL" id="EGH19351.1"/>
    </source>
</evidence>
<feature type="non-terminal residue" evidence="1">
    <location>
        <position position="1"/>
    </location>
</feature>